<evidence type="ECO:0000256" key="5">
    <source>
        <dbReference type="ARBA" id="ARBA00022982"/>
    </source>
</evidence>
<keyword evidence="5" id="KW-0249">Electron transport</keyword>
<sequence length="255" mass="28849">MMDVNRETHNRETHKPHTAVSDSSPANDNQLKPLSFGRSVFPEGAVARIFKPSRSAMTSGTPRTKGWRLVFERRSAPFIEPLMGYTGSTDTLTQVELEFPTLESAIRYAERQGLTYRVQRQASSAAAAAKQRTRRRTYRSPHAFSDSTLLRLGLAARQESYGQALDAGLQTHVYDPATWPSPIDVVGDRTLTLQAKRTILMNWAWTEYLIDRAINEGMPENDRPSRLHEVEQALLDLERNAERRDLQPTINRDAA</sequence>
<dbReference type="Pfam" id="PF04800">
    <property type="entry name" value="NDUS4"/>
    <property type="match status" value="1"/>
</dbReference>
<dbReference type="GO" id="GO:0016020">
    <property type="term" value="C:membrane"/>
    <property type="evidence" value="ECO:0007669"/>
    <property type="project" value="UniProtKB-SubCell"/>
</dbReference>
<keyword evidence="2" id="KW-0813">Transport</keyword>
<dbReference type="Proteomes" id="UP000295021">
    <property type="component" value="Unassembled WGS sequence"/>
</dbReference>
<organism evidence="8 9">
    <name type="scientific">Rhizobium laguerreae</name>
    <dbReference type="NCBI Taxonomy" id="1076926"/>
    <lineage>
        <taxon>Bacteria</taxon>
        <taxon>Pseudomonadati</taxon>
        <taxon>Pseudomonadota</taxon>
        <taxon>Alphaproteobacteria</taxon>
        <taxon>Hyphomicrobiales</taxon>
        <taxon>Rhizobiaceae</taxon>
        <taxon>Rhizobium/Agrobacterium group</taxon>
        <taxon>Rhizobium</taxon>
    </lineage>
</organism>
<evidence type="ECO:0000313" key="8">
    <source>
        <dbReference type="EMBL" id="TCU13917.1"/>
    </source>
</evidence>
<evidence type="ECO:0000256" key="7">
    <source>
        <dbReference type="SAM" id="MobiDB-lite"/>
    </source>
</evidence>
<protein>
    <submittedName>
        <fullName evidence="8">ETC complex I subunit-like protein</fullName>
    </submittedName>
</protein>
<evidence type="ECO:0000256" key="2">
    <source>
        <dbReference type="ARBA" id="ARBA00022448"/>
    </source>
</evidence>
<dbReference type="Gene3D" id="3.30.160.190">
    <property type="entry name" value="atu1810 like domain"/>
    <property type="match status" value="1"/>
</dbReference>
<keyword evidence="4" id="KW-0809">Transit peptide</keyword>
<dbReference type="EMBL" id="SMBI01000024">
    <property type="protein sequence ID" value="TCU13917.1"/>
    <property type="molecule type" value="Genomic_DNA"/>
</dbReference>
<feature type="compositionally biased region" description="Polar residues" evidence="7">
    <location>
        <begin position="20"/>
        <end position="32"/>
    </location>
</feature>
<gene>
    <name evidence="8" type="ORF">EV131_12454</name>
</gene>
<evidence type="ECO:0000256" key="1">
    <source>
        <dbReference type="ARBA" id="ARBA00004370"/>
    </source>
</evidence>
<comment type="subcellular location">
    <subcellularLocation>
        <location evidence="1">Membrane</location>
    </subcellularLocation>
</comment>
<reference evidence="8 9" key="1">
    <citation type="submission" date="2019-03" db="EMBL/GenBank/DDBJ databases">
        <title>Genomic Encyclopedia of Type Strains, Phase IV (KMG-V): Genome sequencing to study the core and pangenomes of soil and plant-associated prokaryotes.</title>
        <authorList>
            <person name="Whitman W."/>
        </authorList>
    </citation>
    <scope>NUCLEOTIDE SEQUENCE [LARGE SCALE GENOMIC DNA]</scope>
    <source>
        <strain evidence="8 9">FB403</strain>
    </source>
</reference>
<dbReference type="RefSeq" id="WP_132614715.1">
    <property type="nucleotide sequence ID" value="NZ_SMBI01000024.1"/>
</dbReference>
<evidence type="ECO:0000256" key="3">
    <source>
        <dbReference type="ARBA" id="ARBA00022660"/>
    </source>
</evidence>
<evidence type="ECO:0000256" key="6">
    <source>
        <dbReference type="ARBA" id="ARBA00023136"/>
    </source>
</evidence>
<dbReference type="GO" id="GO:0022900">
    <property type="term" value="P:electron transport chain"/>
    <property type="evidence" value="ECO:0007669"/>
    <property type="project" value="InterPro"/>
</dbReference>
<name>A0AAX2QCG7_9HYPH</name>
<proteinExistence type="predicted"/>
<comment type="caution">
    <text evidence="8">The sequence shown here is derived from an EMBL/GenBank/DDBJ whole genome shotgun (WGS) entry which is preliminary data.</text>
</comment>
<dbReference type="PANTHER" id="PTHR12219">
    <property type="entry name" value="NADH-UBIQUINONE OXIDOREDUCTASE"/>
    <property type="match status" value="1"/>
</dbReference>
<evidence type="ECO:0000313" key="9">
    <source>
        <dbReference type="Proteomes" id="UP000295021"/>
    </source>
</evidence>
<evidence type="ECO:0000256" key="4">
    <source>
        <dbReference type="ARBA" id="ARBA00022946"/>
    </source>
</evidence>
<dbReference type="AlphaFoldDB" id="A0AAX2QCG7"/>
<feature type="compositionally biased region" description="Basic and acidic residues" evidence="7">
    <location>
        <begin position="1"/>
        <end position="15"/>
    </location>
</feature>
<dbReference type="PANTHER" id="PTHR12219:SF8">
    <property type="entry name" value="NADH DEHYDROGENASE [UBIQUINONE] IRON-SULFUR PROTEIN 4, MITOCHONDRIAL"/>
    <property type="match status" value="1"/>
</dbReference>
<keyword evidence="3" id="KW-0679">Respiratory chain</keyword>
<dbReference type="InterPro" id="IPR038532">
    <property type="entry name" value="NDUFS4-like_sf"/>
</dbReference>
<accession>A0AAX2QCG7</accession>
<feature type="region of interest" description="Disordered" evidence="7">
    <location>
        <begin position="1"/>
        <end position="36"/>
    </location>
</feature>
<keyword evidence="6" id="KW-0472">Membrane</keyword>
<dbReference type="InterPro" id="IPR006885">
    <property type="entry name" value="NADH_UbQ_FeS_4_mit-like"/>
</dbReference>